<reference evidence="8 9" key="1">
    <citation type="submission" date="2019-11" db="EMBL/GenBank/DDBJ databases">
        <authorList>
            <person name="Im W.T."/>
        </authorList>
    </citation>
    <scope>NUCLEOTIDE SEQUENCE [LARGE SCALE GENOMIC DNA]</scope>
    <source>
        <strain evidence="8 9">SB-02</strain>
    </source>
</reference>
<accession>A0A6I6H3V2</accession>
<feature type="binding site" evidence="7">
    <location>
        <position position="120"/>
    </location>
    <ligand>
        <name>5-amino-6-(D-ribitylamino)uracil</name>
        <dbReference type="ChEBI" id="CHEBI:15934"/>
    </ligand>
</feature>
<keyword evidence="5 7" id="KW-0808">Transferase</keyword>
<dbReference type="PANTHER" id="PTHR21058">
    <property type="entry name" value="6,7-DIMETHYL-8-RIBITYLLUMAZINE SYNTHASE DMRL SYNTHASE LUMAZINE SYNTHASE"/>
    <property type="match status" value="1"/>
</dbReference>
<evidence type="ECO:0000256" key="2">
    <source>
        <dbReference type="ARBA" id="ARBA00007424"/>
    </source>
</evidence>
<dbReference type="Proteomes" id="UP000426027">
    <property type="component" value="Chromosome"/>
</dbReference>
<dbReference type="Pfam" id="PF00885">
    <property type="entry name" value="DMRL_synthase"/>
    <property type="match status" value="1"/>
</dbReference>
<proteinExistence type="inferred from homology"/>
<dbReference type="KEGG" id="fls:GLV81_14415"/>
<keyword evidence="4 7" id="KW-0686">Riboflavin biosynthesis</keyword>
<dbReference type="GO" id="GO:0005829">
    <property type="term" value="C:cytosol"/>
    <property type="evidence" value="ECO:0007669"/>
    <property type="project" value="TreeGrafter"/>
</dbReference>
<dbReference type="EMBL" id="CP046566">
    <property type="protein sequence ID" value="QGW29141.1"/>
    <property type="molecule type" value="Genomic_DNA"/>
</dbReference>
<dbReference type="GO" id="GO:0009349">
    <property type="term" value="C:riboflavin synthase complex"/>
    <property type="evidence" value="ECO:0007669"/>
    <property type="project" value="UniProtKB-UniRule"/>
</dbReference>
<evidence type="ECO:0000256" key="3">
    <source>
        <dbReference type="ARBA" id="ARBA00012664"/>
    </source>
</evidence>
<feature type="active site" description="Proton donor" evidence="7">
    <location>
        <position position="95"/>
    </location>
</feature>
<gene>
    <name evidence="7" type="primary">ribH</name>
    <name evidence="8" type="ORF">GLV81_14415</name>
</gene>
<keyword evidence="9" id="KW-1185">Reference proteome</keyword>
<dbReference type="InterPro" id="IPR034964">
    <property type="entry name" value="LS"/>
</dbReference>
<feature type="binding site" evidence="7">
    <location>
        <begin position="61"/>
        <end position="63"/>
    </location>
    <ligand>
        <name>5-amino-6-(D-ribitylamino)uracil</name>
        <dbReference type="ChEBI" id="CHEBI:15934"/>
    </ligand>
</feature>
<dbReference type="UniPathway" id="UPA00275">
    <property type="reaction ID" value="UER00404"/>
</dbReference>
<protein>
    <recommendedName>
        <fullName evidence="3 7">6,7-dimethyl-8-ribityllumazine synthase</fullName>
        <shortName evidence="7">DMRL synthase</shortName>
        <shortName evidence="7">LS</shortName>
        <shortName evidence="7">Lumazine synthase</shortName>
        <ecNumber evidence="3 7">2.5.1.78</ecNumber>
    </recommendedName>
</protein>
<comment type="function">
    <text evidence="7">Catalyzes the formation of 6,7-dimethyl-8-ribityllumazine by condensation of 5-amino-6-(D-ribitylamino)uracil with 3,4-dihydroxy-2-butanone 4-phosphate. This is the penultimate step in the biosynthesis of riboflavin.</text>
</comment>
<dbReference type="InterPro" id="IPR002180">
    <property type="entry name" value="LS/RS"/>
</dbReference>
<feature type="binding site" evidence="7">
    <location>
        <position position="134"/>
    </location>
    <ligand>
        <name>(2S)-2-hydroxy-3-oxobutyl phosphate</name>
        <dbReference type="ChEBI" id="CHEBI:58830"/>
    </ligand>
</feature>
<dbReference type="HAMAP" id="MF_00178">
    <property type="entry name" value="Lumazine_synth"/>
    <property type="match status" value="1"/>
</dbReference>
<evidence type="ECO:0000256" key="1">
    <source>
        <dbReference type="ARBA" id="ARBA00004917"/>
    </source>
</evidence>
<dbReference type="NCBIfam" id="TIGR00114">
    <property type="entry name" value="lumazine-synth"/>
    <property type="match status" value="1"/>
</dbReference>
<dbReference type="PANTHER" id="PTHR21058:SF0">
    <property type="entry name" value="6,7-DIMETHYL-8-RIBITYLLUMAZINE SYNTHASE"/>
    <property type="match status" value="1"/>
</dbReference>
<dbReference type="CDD" id="cd09209">
    <property type="entry name" value="Lumazine_synthase-I"/>
    <property type="match status" value="1"/>
</dbReference>
<comment type="pathway">
    <text evidence="1 7">Cofactor biosynthesis; riboflavin biosynthesis; riboflavin from 2-hydroxy-3-oxobutyl phosphate and 5-amino-6-(D-ribitylamino)uracil: step 1/2.</text>
</comment>
<sequence length="162" mass="17039">MASIGNAALLASVPQLISPVRIAIVKTAWNAAITNKLEAGALRVLAAAGITDVHSYTVPGAVEVPYMVHQLANSANDYADAYIAFACVIKGDTPHFDYVCQSITQGITQLNIMLPSPVIYGVLTVLTDEQAQERIGGKHGHKGEEAAITALQMIAAKRGLEG</sequence>
<evidence type="ECO:0000313" key="9">
    <source>
        <dbReference type="Proteomes" id="UP000426027"/>
    </source>
</evidence>
<evidence type="ECO:0000256" key="5">
    <source>
        <dbReference type="ARBA" id="ARBA00022679"/>
    </source>
</evidence>
<feature type="binding site" evidence="7">
    <location>
        <begin position="87"/>
        <end position="89"/>
    </location>
    <ligand>
        <name>5-amino-6-(D-ribitylamino)uracil</name>
        <dbReference type="ChEBI" id="CHEBI:15934"/>
    </ligand>
</feature>
<evidence type="ECO:0000256" key="7">
    <source>
        <dbReference type="HAMAP-Rule" id="MF_00178"/>
    </source>
</evidence>
<dbReference type="GO" id="GO:0000906">
    <property type="term" value="F:6,7-dimethyl-8-ribityllumazine synthase activity"/>
    <property type="evidence" value="ECO:0007669"/>
    <property type="project" value="UniProtKB-UniRule"/>
</dbReference>
<feature type="binding site" evidence="7">
    <location>
        <begin position="92"/>
        <end position="93"/>
    </location>
    <ligand>
        <name>(2S)-2-hydroxy-3-oxobutyl phosphate</name>
        <dbReference type="ChEBI" id="CHEBI:58830"/>
    </ligand>
</feature>
<dbReference type="GO" id="GO:0009231">
    <property type="term" value="P:riboflavin biosynthetic process"/>
    <property type="evidence" value="ECO:0007669"/>
    <property type="project" value="UniProtKB-UniRule"/>
</dbReference>
<dbReference type="RefSeq" id="WP_157479494.1">
    <property type="nucleotide sequence ID" value="NZ_CP046566.1"/>
</dbReference>
<evidence type="ECO:0000313" key="8">
    <source>
        <dbReference type="EMBL" id="QGW29141.1"/>
    </source>
</evidence>
<name>A0A6I6H3V2_9BACT</name>
<comment type="similarity">
    <text evidence="2 7">Belongs to the DMRL synthase family.</text>
</comment>
<evidence type="ECO:0000256" key="6">
    <source>
        <dbReference type="ARBA" id="ARBA00048785"/>
    </source>
</evidence>
<evidence type="ECO:0000256" key="4">
    <source>
        <dbReference type="ARBA" id="ARBA00022619"/>
    </source>
</evidence>
<dbReference type="InterPro" id="IPR036467">
    <property type="entry name" value="LS/RS_sf"/>
</dbReference>
<dbReference type="AlphaFoldDB" id="A0A6I6H3V2"/>
<dbReference type="SUPFAM" id="SSF52121">
    <property type="entry name" value="Lumazine synthase"/>
    <property type="match status" value="1"/>
</dbReference>
<dbReference type="Gene3D" id="3.40.50.960">
    <property type="entry name" value="Lumazine/riboflavin synthase"/>
    <property type="match status" value="1"/>
</dbReference>
<feature type="binding site" evidence="7">
    <location>
        <position position="29"/>
    </location>
    <ligand>
        <name>5-amino-6-(D-ribitylamino)uracil</name>
        <dbReference type="ChEBI" id="CHEBI:15934"/>
    </ligand>
</feature>
<organism evidence="8 9">
    <name type="scientific">Phnomibacter ginsenosidimutans</name>
    <dbReference type="NCBI Taxonomy" id="2676868"/>
    <lineage>
        <taxon>Bacteria</taxon>
        <taxon>Pseudomonadati</taxon>
        <taxon>Bacteroidota</taxon>
        <taxon>Chitinophagia</taxon>
        <taxon>Chitinophagales</taxon>
        <taxon>Chitinophagaceae</taxon>
        <taxon>Phnomibacter</taxon>
    </lineage>
</organism>
<comment type="catalytic activity">
    <reaction evidence="6 7">
        <text>(2S)-2-hydroxy-3-oxobutyl phosphate + 5-amino-6-(D-ribitylamino)uracil = 6,7-dimethyl-8-(1-D-ribityl)lumazine + phosphate + 2 H2O + H(+)</text>
        <dbReference type="Rhea" id="RHEA:26152"/>
        <dbReference type="ChEBI" id="CHEBI:15377"/>
        <dbReference type="ChEBI" id="CHEBI:15378"/>
        <dbReference type="ChEBI" id="CHEBI:15934"/>
        <dbReference type="ChEBI" id="CHEBI:43474"/>
        <dbReference type="ChEBI" id="CHEBI:58201"/>
        <dbReference type="ChEBI" id="CHEBI:58830"/>
        <dbReference type="EC" id="2.5.1.78"/>
    </reaction>
</comment>
<dbReference type="EC" id="2.5.1.78" evidence="3 7"/>